<evidence type="ECO:0000313" key="2">
    <source>
        <dbReference type="Proteomes" id="UP000281553"/>
    </source>
</evidence>
<proteinExistence type="predicted"/>
<keyword evidence="2" id="KW-1185">Reference proteome</keyword>
<dbReference type="OrthoDB" id="8963429at2759"/>
<accession>A0A3P7LN12</accession>
<dbReference type="EMBL" id="UYRU01055455">
    <property type="protein sequence ID" value="VDN13047.1"/>
    <property type="molecule type" value="Genomic_DNA"/>
</dbReference>
<reference evidence="1 2" key="1">
    <citation type="submission" date="2018-11" db="EMBL/GenBank/DDBJ databases">
        <authorList>
            <consortium name="Pathogen Informatics"/>
        </authorList>
    </citation>
    <scope>NUCLEOTIDE SEQUENCE [LARGE SCALE GENOMIC DNA]</scope>
</reference>
<protein>
    <submittedName>
        <fullName evidence="1">Uncharacterized protein</fullName>
    </submittedName>
</protein>
<organism evidence="1 2">
    <name type="scientific">Dibothriocephalus latus</name>
    <name type="common">Fish tapeworm</name>
    <name type="synonym">Diphyllobothrium latum</name>
    <dbReference type="NCBI Taxonomy" id="60516"/>
    <lineage>
        <taxon>Eukaryota</taxon>
        <taxon>Metazoa</taxon>
        <taxon>Spiralia</taxon>
        <taxon>Lophotrochozoa</taxon>
        <taxon>Platyhelminthes</taxon>
        <taxon>Cestoda</taxon>
        <taxon>Eucestoda</taxon>
        <taxon>Diphyllobothriidea</taxon>
        <taxon>Diphyllobothriidae</taxon>
        <taxon>Dibothriocephalus</taxon>
    </lineage>
</organism>
<name>A0A3P7LN12_DIBLA</name>
<evidence type="ECO:0000313" key="1">
    <source>
        <dbReference type="EMBL" id="VDN13047.1"/>
    </source>
</evidence>
<dbReference type="Proteomes" id="UP000281553">
    <property type="component" value="Unassembled WGS sequence"/>
</dbReference>
<dbReference type="AlphaFoldDB" id="A0A3P7LN12"/>
<sequence>MIGEHFSTCWSIFTAETLGATSTKRYRNLHDDQRDVKFEKISPPMQHSSDGLLVHHLSSHPLTQQLLHILSYDAEFSTREAQPEDFVAAFESALQTFEATKECKNVMDSRWTVESAEGFLTRIRHLEVETDEVMESFDVTSLFTSISATLAIDSIDGLLREKYGKTEKQLRRAYIIEFLELCLKTFFTFNGQMY</sequence>
<gene>
    <name evidence="1" type="ORF">DILT_LOCUS8878</name>
</gene>